<dbReference type="SUPFAM" id="SSF53383">
    <property type="entry name" value="PLP-dependent transferases"/>
    <property type="match status" value="1"/>
</dbReference>
<comment type="similarity">
    <text evidence="2">In the C-terminal section; belongs to the class-I pyridoxal-phosphate-dependent aminotransferase family.</text>
</comment>
<dbReference type="CDD" id="cd07377">
    <property type="entry name" value="WHTH_GntR"/>
    <property type="match status" value="1"/>
</dbReference>
<name>A0ABV5VXP3_9BACL</name>
<dbReference type="InterPro" id="IPR000524">
    <property type="entry name" value="Tscrpt_reg_HTH_GntR"/>
</dbReference>
<dbReference type="SMART" id="SM00345">
    <property type="entry name" value="HTH_GNTR"/>
    <property type="match status" value="1"/>
</dbReference>
<dbReference type="SUPFAM" id="SSF46785">
    <property type="entry name" value="Winged helix' DNA-binding domain"/>
    <property type="match status" value="1"/>
</dbReference>
<sequence>MHKYMRLLNELERQIREGTYKEGDKLPSVRELAVRYGCNVGTVVRALNELEKQHEVYAVAKSGYYVVKQEAGGETAKPEQLDFIASAPDPDMFPYLDFRHCINKAIDTYRNELFVYGTAKGLPSLMPAVRKHLTDHQVFVPESRIFITSGVQQALSVLASIPFPNGKRTILIEQPGYHLFVEQLETLGLPAVGIRRTAAGIDTDELERLFRTGDIKFFYTMSRFHSPLGSSYSEAQKKKIARLAARYDVYIVEDDYLADLETNAKSDPIYAYDEDAKVIYLKSYSKIIFPGLRIGVAVLPEPLAGPFARHKKLVDIDSSMLSQAALEIYLKSGMFERHRDKIRALCDKRARLLASAVSRYAATGEMAFRFPAPEPPAIHTHLVLDPRIAVGPLASRLKKRGILVEPIDKHYMTGFPRERILKLNASNVKESDIDRGVGAIMEEIERGLRL</sequence>
<protein>
    <submittedName>
        <fullName evidence="9">PLP-dependent aminotransferase family protein</fullName>
    </submittedName>
</protein>
<keyword evidence="4" id="KW-0663">Pyridoxal phosphate</keyword>
<proteinExistence type="inferred from homology"/>
<dbReference type="PROSITE" id="PS50949">
    <property type="entry name" value="HTH_GNTR"/>
    <property type="match status" value="1"/>
</dbReference>
<keyword evidence="3 9" id="KW-0808">Transferase</keyword>
<keyword evidence="10" id="KW-1185">Reference proteome</keyword>
<dbReference type="Gene3D" id="3.40.640.10">
    <property type="entry name" value="Type I PLP-dependent aspartate aminotransferase-like (Major domain)"/>
    <property type="match status" value="1"/>
</dbReference>
<feature type="domain" description="HTH gntR-type" evidence="8">
    <location>
        <begin position="1"/>
        <end position="69"/>
    </location>
</feature>
<evidence type="ECO:0000256" key="1">
    <source>
        <dbReference type="ARBA" id="ARBA00001933"/>
    </source>
</evidence>
<dbReference type="Gene3D" id="1.10.10.10">
    <property type="entry name" value="Winged helix-like DNA-binding domain superfamily/Winged helix DNA-binding domain"/>
    <property type="match status" value="1"/>
</dbReference>
<evidence type="ECO:0000259" key="8">
    <source>
        <dbReference type="PROSITE" id="PS50949"/>
    </source>
</evidence>
<evidence type="ECO:0000256" key="4">
    <source>
        <dbReference type="ARBA" id="ARBA00022898"/>
    </source>
</evidence>
<gene>
    <name evidence="9" type="ORF">ACFFNY_15300</name>
</gene>
<comment type="caution">
    <text evidence="9">The sequence shown here is derived from an EMBL/GenBank/DDBJ whole genome shotgun (WGS) entry which is preliminary data.</text>
</comment>
<reference evidence="9 10" key="1">
    <citation type="submission" date="2024-09" db="EMBL/GenBank/DDBJ databases">
        <authorList>
            <person name="Sun Q."/>
            <person name="Mori K."/>
        </authorList>
    </citation>
    <scope>NUCLEOTIDE SEQUENCE [LARGE SCALE GENOMIC DNA]</scope>
    <source>
        <strain evidence="9 10">JCM 12520</strain>
    </source>
</reference>
<dbReference type="Pfam" id="PF00392">
    <property type="entry name" value="GntR"/>
    <property type="match status" value="1"/>
</dbReference>
<evidence type="ECO:0000313" key="9">
    <source>
        <dbReference type="EMBL" id="MFB9752930.1"/>
    </source>
</evidence>
<keyword evidence="7" id="KW-0804">Transcription</keyword>
<dbReference type="CDD" id="cd00609">
    <property type="entry name" value="AAT_like"/>
    <property type="match status" value="1"/>
</dbReference>
<dbReference type="InterPro" id="IPR004839">
    <property type="entry name" value="Aminotransferase_I/II_large"/>
</dbReference>
<dbReference type="InterPro" id="IPR015421">
    <property type="entry name" value="PyrdxlP-dep_Trfase_major"/>
</dbReference>
<accession>A0ABV5VXP3</accession>
<evidence type="ECO:0000256" key="7">
    <source>
        <dbReference type="ARBA" id="ARBA00023163"/>
    </source>
</evidence>
<dbReference type="PANTHER" id="PTHR46577:SF1">
    <property type="entry name" value="HTH-TYPE TRANSCRIPTIONAL REGULATORY PROTEIN GABR"/>
    <property type="match status" value="1"/>
</dbReference>
<organism evidence="9 10">
    <name type="scientific">Paenibacillus hodogayensis</name>
    <dbReference type="NCBI Taxonomy" id="279208"/>
    <lineage>
        <taxon>Bacteria</taxon>
        <taxon>Bacillati</taxon>
        <taxon>Bacillota</taxon>
        <taxon>Bacilli</taxon>
        <taxon>Bacillales</taxon>
        <taxon>Paenibacillaceae</taxon>
        <taxon>Paenibacillus</taxon>
    </lineage>
</organism>
<evidence type="ECO:0000256" key="3">
    <source>
        <dbReference type="ARBA" id="ARBA00022576"/>
    </source>
</evidence>
<evidence type="ECO:0000313" key="10">
    <source>
        <dbReference type="Proteomes" id="UP001589619"/>
    </source>
</evidence>
<dbReference type="GO" id="GO:0008483">
    <property type="term" value="F:transaminase activity"/>
    <property type="evidence" value="ECO:0007669"/>
    <property type="project" value="UniProtKB-KW"/>
</dbReference>
<dbReference type="PANTHER" id="PTHR46577">
    <property type="entry name" value="HTH-TYPE TRANSCRIPTIONAL REGULATORY PROTEIN GABR"/>
    <property type="match status" value="1"/>
</dbReference>
<keyword evidence="6" id="KW-0238">DNA-binding</keyword>
<dbReference type="Proteomes" id="UP001589619">
    <property type="component" value="Unassembled WGS sequence"/>
</dbReference>
<keyword evidence="3 9" id="KW-0032">Aminotransferase</keyword>
<dbReference type="RefSeq" id="WP_344902849.1">
    <property type="nucleotide sequence ID" value="NZ_BAAAYO010000001.1"/>
</dbReference>
<dbReference type="Pfam" id="PF00155">
    <property type="entry name" value="Aminotran_1_2"/>
    <property type="match status" value="1"/>
</dbReference>
<dbReference type="InterPro" id="IPR015424">
    <property type="entry name" value="PyrdxlP-dep_Trfase"/>
</dbReference>
<dbReference type="EMBL" id="JBHMAG010000012">
    <property type="protein sequence ID" value="MFB9752930.1"/>
    <property type="molecule type" value="Genomic_DNA"/>
</dbReference>
<comment type="cofactor">
    <cofactor evidence="1">
        <name>pyridoxal 5'-phosphate</name>
        <dbReference type="ChEBI" id="CHEBI:597326"/>
    </cofactor>
</comment>
<dbReference type="InterPro" id="IPR036388">
    <property type="entry name" value="WH-like_DNA-bd_sf"/>
</dbReference>
<evidence type="ECO:0000256" key="2">
    <source>
        <dbReference type="ARBA" id="ARBA00005384"/>
    </source>
</evidence>
<evidence type="ECO:0000256" key="5">
    <source>
        <dbReference type="ARBA" id="ARBA00023015"/>
    </source>
</evidence>
<dbReference type="InterPro" id="IPR036390">
    <property type="entry name" value="WH_DNA-bd_sf"/>
</dbReference>
<keyword evidence="5" id="KW-0805">Transcription regulation</keyword>
<evidence type="ECO:0000256" key="6">
    <source>
        <dbReference type="ARBA" id="ARBA00023125"/>
    </source>
</evidence>
<dbReference type="InterPro" id="IPR051446">
    <property type="entry name" value="HTH_trans_reg/aminotransferase"/>
</dbReference>